<dbReference type="PANTHER" id="PTHR43545:SF4">
    <property type="entry name" value="IRON-SULFUR PROTEIN"/>
    <property type="match status" value="1"/>
</dbReference>
<dbReference type="SUPFAM" id="SSF54862">
    <property type="entry name" value="4Fe-4S ferredoxins"/>
    <property type="match status" value="1"/>
</dbReference>
<accession>A0A1T4WN99</accession>
<proteinExistence type="predicted"/>
<dbReference type="GO" id="GO:0046872">
    <property type="term" value="F:metal ion binding"/>
    <property type="evidence" value="ECO:0007669"/>
    <property type="project" value="UniProtKB-KW"/>
</dbReference>
<comment type="subcellular location">
    <subcellularLocation>
        <location evidence="1">Cell envelope</location>
    </subcellularLocation>
</comment>
<dbReference type="PROSITE" id="PS51379">
    <property type="entry name" value="4FE4S_FER_2"/>
    <property type="match status" value="1"/>
</dbReference>
<evidence type="ECO:0000256" key="1">
    <source>
        <dbReference type="ARBA" id="ARBA00004196"/>
    </source>
</evidence>
<dbReference type="RefSeq" id="WP_078685725.1">
    <property type="nucleotide sequence ID" value="NZ_FUYA01000009.1"/>
</dbReference>
<evidence type="ECO:0000256" key="2">
    <source>
        <dbReference type="ARBA" id="ARBA00022485"/>
    </source>
</evidence>
<evidence type="ECO:0000256" key="4">
    <source>
        <dbReference type="ARBA" id="ARBA00022737"/>
    </source>
</evidence>
<keyword evidence="6" id="KW-0411">Iron-sulfur</keyword>
<keyword evidence="3" id="KW-0479">Metal-binding</keyword>
<dbReference type="InterPro" id="IPR051555">
    <property type="entry name" value="FDH_Electron_Transfer_Unit"/>
</dbReference>
<dbReference type="Pfam" id="PF13247">
    <property type="entry name" value="Fer4_11"/>
    <property type="match status" value="1"/>
</dbReference>
<dbReference type="GO" id="GO:0030313">
    <property type="term" value="C:cell envelope"/>
    <property type="evidence" value="ECO:0007669"/>
    <property type="project" value="UniProtKB-SubCell"/>
</dbReference>
<gene>
    <name evidence="8" type="ORF">SAMN02745702_02440</name>
</gene>
<evidence type="ECO:0000256" key="6">
    <source>
        <dbReference type="ARBA" id="ARBA00023014"/>
    </source>
</evidence>
<evidence type="ECO:0000256" key="5">
    <source>
        <dbReference type="ARBA" id="ARBA00023004"/>
    </source>
</evidence>
<dbReference type="Gene3D" id="3.30.70.20">
    <property type="match status" value="2"/>
</dbReference>
<evidence type="ECO:0000256" key="3">
    <source>
        <dbReference type="ARBA" id="ARBA00022723"/>
    </source>
</evidence>
<name>A0A1T4WN99_9BACT</name>
<reference evidence="8 9" key="1">
    <citation type="submission" date="2017-02" db="EMBL/GenBank/DDBJ databases">
        <authorList>
            <person name="Peterson S.W."/>
        </authorList>
    </citation>
    <scope>NUCLEOTIDE SEQUENCE [LARGE SCALE GENOMIC DNA]</scope>
    <source>
        <strain evidence="8 9">DSM 18034</strain>
    </source>
</reference>
<dbReference type="PANTHER" id="PTHR43545">
    <property type="entry name" value="FORMATE DEHYDROGENASE, NITRATE-INDUCIBLE, IRON-SULFUR SUBUNIT"/>
    <property type="match status" value="1"/>
</dbReference>
<dbReference type="EMBL" id="FUYA01000009">
    <property type="protein sequence ID" value="SKA78822.1"/>
    <property type="molecule type" value="Genomic_DNA"/>
</dbReference>
<feature type="domain" description="4Fe-4S ferredoxin-type" evidence="7">
    <location>
        <begin position="3"/>
        <end position="33"/>
    </location>
</feature>
<dbReference type="OrthoDB" id="9789030at2"/>
<protein>
    <submittedName>
        <fullName evidence="8">Formate dehydrogenase iron-sulfur subunit</fullName>
    </submittedName>
</protein>
<dbReference type="Proteomes" id="UP000189733">
    <property type="component" value="Unassembled WGS sequence"/>
</dbReference>
<dbReference type="GO" id="GO:0015944">
    <property type="term" value="P:formate oxidation"/>
    <property type="evidence" value="ECO:0007669"/>
    <property type="project" value="InterPro"/>
</dbReference>
<keyword evidence="5" id="KW-0408">Iron</keyword>
<sequence>MEKAFFIDLTRCTACRGCQVACKQWHKLPAEKTRNFGSHQNPADLSVHTYKLVRFKEHVTNGQVEWLFFPEQCRHCMLAPCKEVSDEYDESAIIRDEETQAVLFTDRLQKLGEDEKQEIRDACPYDIPRFDPETGIMAKCDMCVDRVHAGLLPACVQVCPTNAMHFGDREDMIELAKETLAKVKKTYPQAQLVDEEDVNVIYLTQTDPAKYHEYMMADAGAFIPKGITRKTLFAKLLSPAKKLV</sequence>
<dbReference type="STRING" id="1121442.SAMN02745702_02440"/>
<dbReference type="InterPro" id="IPR017896">
    <property type="entry name" value="4Fe4S_Fe-S-bd"/>
</dbReference>
<dbReference type="PIRSF" id="PIRSF036298">
    <property type="entry name" value="FDH_4Fe4S"/>
    <property type="match status" value="1"/>
</dbReference>
<keyword evidence="9" id="KW-1185">Reference proteome</keyword>
<keyword evidence="2" id="KW-0004">4Fe-4S</keyword>
<evidence type="ECO:0000313" key="9">
    <source>
        <dbReference type="Proteomes" id="UP000189733"/>
    </source>
</evidence>
<dbReference type="GO" id="GO:0045333">
    <property type="term" value="P:cellular respiration"/>
    <property type="evidence" value="ECO:0007669"/>
    <property type="project" value="InterPro"/>
</dbReference>
<dbReference type="AlphaFoldDB" id="A0A1T4WN99"/>
<organism evidence="8 9">
    <name type="scientific">Desulfobaculum bizertense DSM 18034</name>
    <dbReference type="NCBI Taxonomy" id="1121442"/>
    <lineage>
        <taxon>Bacteria</taxon>
        <taxon>Pseudomonadati</taxon>
        <taxon>Thermodesulfobacteriota</taxon>
        <taxon>Desulfovibrionia</taxon>
        <taxon>Desulfovibrionales</taxon>
        <taxon>Desulfovibrionaceae</taxon>
        <taxon>Desulfobaculum</taxon>
    </lineage>
</organism>
<evidence type="ECO:0000259" key="7">
    <source>
        <dbReference type="PROSITE" id="PS51379"/>
    </source>
</evidence>
<keyword evidence="4" id="KW-0677">Repeat</keyword>
<dbReference type="InterPro" id="IPR014603">
    <property type="entry name" value="Formate_DH_Fe-S_su"/>
</dbReference>
<evidence type="ECO:0000313" key="8">
    <source>
        <dbReference type="EMBL" id="SKA78822.1"/>
    </source>
</evidence>
<dbReference type="GO" id="GO:0051539">
    <property type="term" value="F:4 iron, 4 sulfur cluster binding"/>
    <property type="evidence" value="ECO:0007669"/>
    <property type="project" value="UniProtKB-KW"/>
</dbReference>